<dbReference type="KEGG" id="pbap:Pla133_42080"/>
<keyword evidence="3" id="KW-1185">Reference proteome</keyword>
<evidence type="ECO:0000256" key="1">
    <source>
        <dbReference type="SAM" id="MobiDB-lite"/>
    </source>
</evidence>
<name>A0A518BQ44_9BACT</name>
<dbReference type="AlphaFoldDB" id="A0A518BQ44"/>
<feature type="region of interest" description="Disordered" evidence="1">
    <location>
        <begin position="94"/>
        <end position="126"/>
    </location>
</feature>
<feature type="compositionally biased region" description="Basic and acidic residues" evidence="1">
    <location>
        <begin position="105"/>
        <end position="124"/>
    </location>
</feature>
<dbReference type="Proteomes" id="UP000316921">
    <property type="component" value="Chromosome"/>
</dbReference>
<reference evidence="2 3" key="1">
    <citation type="submission" date="2019-02" db="EMBL/GenBank/DDBJ databases">
        <title>Deep-cultivation of Planctomycetes and their phenomic and genomic characterization uncovers novel biology.</title>
        <authorList>
            <person name="Wiegand S."/>
            <person name="Jogler M."/>
            <person name="Boedeker C."/>
            <person name="Pinto D."/>
            <person name="Vollmers J."/>
            <person name="Rivas-Marin E."/>
            <person name="Kohn T."/>
            <person name="Peeters S.H."/>
            <person name="Heuer A."/>
            <person name="Rast P."/>
            <person name="Oberbeckmann S."/>
            <person name="Bunk B."/>
            <person name="Jeske O."/>
            <person name="Meyerdierks A."/>
            <person name="Storesund J.E."/>
            <person name="Kallscheuer N."/>
            <person name="Luecker S."/>
            <person name="Lage O.M."/>
            <person name="Pohl T."/>
            <person name="Merkel B.J."/>
            <person name="Hornburger P."/>
            <person name="Mueller R.-W."/>
            <person name="Bruemmer F."/>
            <person name="Labrenz M."/>
            <person name="Spormann A.M."/>
            <person name="Op den Camp H."/>
            <person name="Overmann J."/>
            <person name="Amann R."/>
            <person name="Jetten M.S.M."/>
            <person name="Mascher T."/>
            <person name="Medema M.H."/>
            <person name="Devos D.P."/>
            <person name="Kaster A.-K."/>
            <person name="Ovreas L."/>
            <person name="Rohde M."/>
            <person name="Galperin M.Y."/>
            <person name="Jogler C."/>
        </authorList>
    </citation>
    <scope>NUCLEOTIDE SEQUENCE [LARGE SCALE GENOMIC DNA]</scope>
    <source>
        <strain evidence="2 3">Pla133</strain>
    </source>
</reference>
<gene>
    <name evidence="2" type="ORF">Pla133_42080</name>
</gene>
<protein>
    <submittedName>
        <fullName evidence="2">Uncharacterized protein</fullName>
    </submittedName>
</protein>
<evidence type="ECO:0000313" key="2">
    <source>
        <dbReference type="EMBL" id="QDU69092.1"/>
    </source>
</evidence>
<proteinExistence type="predicted"/>
<dbReference type="EMBL" id="CP036287">
    <property type="protein sequence ID" value="QDU69092.1"/>
    <property type="molecule type" value="Genomic_DNA"/>
</dbReference>
<organism evidence="2 3">
    <name type="scientific">Engelhardtia mirabilis</name>
    <dbReference type="NCBI Taxonomy" id="2528011"/>
    <lineage>
        <taxon>Bacteria</taxon>
        <taxon>Pseudomonadati</taxon>
        <taxon>Planctomycetota</taxon>
        <taxon>Planctomycetia</taxon>
        <taxon>Planctomycetia incertae sedis</taxon>
        <taxon>Engelhardtia</taxon>
    </lineage>
</organism>
<sequence>MGSGGQESTPGARGLLARPGRPWVPSNARPSRAGPGGRDEKLRFGPSEVSPNAFSPQEGRGPARGETSRTDTPTPEFRPRGALVAADRWGERIGGLATGSPVAPERSRSAYAGRDRSNCPEHRPPLQRSVLRHPSARRFDGGPLIWSASPTQIRGLLLAQRLAPLEQIGLRCYGPNGWCRWSKSGCGAMGRTAGAVGANRAAVRWAERLVPLEQIGLRCYGPNGWCRWSKSGCGALGPAVLWAQRLVPLEQSGCSGREGGAGGCGGAGRAGSVGVTRRPGASRRGRW</sequence>
<evidence type="ECO:0000313" key="3">
    <source>
        <dbReference type="Proteomes" id="UP000316921"/>
    </source>
</evidence>
<feature type="region of interest" description="Disordered" evidence="1">
    <location>
        <begin position="1"/>
        <end position="81"/>
    </location>
</feature>
<accession>A0A518BQ44</accession>